<dbReference type="EMBL" id="CAJFDH010000004">
    <property type="protein sequence ID" value="CAD5218426.1"/>
    <property type="molecule type" value="Genomic_DNA"/>
</dbReference>
<dbReference type="GO" id="GO:0005615">
    <property type="term" value="C:extracellular space"/>
    <property type="evidence" value="ECO:0007669"/>
    <property type="project" value="TreeGrafter"/>
</dbReference>
<dbReference type="Pfam" id="PF02995">
    <property type="entry name" value="DUF229"/>
    <property type="match status" value="1"/>
</dbReference>
<dbReference type="Proteomes" id="UP000614601">
    <property type="component" value="Unassembled WGS sequence"/>
</dbReference>
<evidence type="ECO:0000313" key="2">
    <source>
        <dbReference type="EMBL" id="CAD5218426.1"/>
    </source>
</evidence>
<feature type="transmembrane region" description="Helical" evidence="1">
    <location>
        <begin position="12"/>
        <end position="32"/>
    </location>
</feature>
<name>A0A811KRN3_9BILA</name>
<dbReference type="OrthoDB" id="413313at2759"/>
<keyword evidence="1" id="KW-1133">Transmembrane helix</keyword>
<dbReference type="PANTHER" id="PTHR10974">
    <property type="entry name" value="FI08016P-RELATED"/>
    <property type="match status" value="1"/>
</dbReference>
<dbReference type="AlphaFoldDB" id="A0A811KRN3"/>
<organism evidence="2 3">
    <name type="scientific">Bursaphelenchus okinawaensis</name>
    <dbReference type="NCBI Taxonomy" id="465554"/>
    <lineage>
        <taxon>Eukaryota</taxon>
        <taxon>Metazoa</taxon>
        <taxon>Ecdysozoa</taxon>
        <taxon>Nematoda</taxon>
        <taxon>Chromadorea</taxon>
        <taxon>Rhabditida</taxon>
        <taxon>Tylenchina</taxon>
        <taxon>Tylenchomorpha</taxon>
        <taxon>Aphelenchoidea</taxon>
        <taxon>Aphelenchoididae</taxon>
        <taxon>Bursaphelenchus</taxon>
    </lineage>
</organism>
<evidence type="ECO:0008006" key="4">
    <source>
        <dbReference type="Google" id="ProtNLM"/>
    </source>
</evidence>
<proteinExistence type="predicted"/>
<keyword evidence="3" id="KW-1185">Reference proteome</keyword>
<dbReference type="PANTHER" id="PTHR10974:SF6">
    <property type="entry name" value="PROTEIN CBG19234"/>
    <property type="match status" value="1"/>
</dbReference>
<dbReference type="CDD" id="cd16021">
    <property type="entry name" value="ALP_like"/>
    <property type="match status" value="1"/>
</dbReference>
<reference evidence="2" key="1">
    <citation type="submission" date="2020-09" db="EMBL/GenBank/DDBJ databases">
        <authorList>
            <person name="Kikuchi T."/>
        </authorList>
    </citation>
    <scope>NUCLEOTIDE SEQUENCE</scope>
    <source>
        <strain evidence="2">SH1</strain>
    </source>
</reference>
<accession>A0A811KRN3</accession>
<dbReference type="EMBL" id="CAJFCW020000004">
    <property type="protein sequence ID" value="CAG9110439.1"/>
    <property type="molecule type" value="Genomic_DNA"/>
</dbReference>
<evidence type="ECO:0000256" key="1">
    <source>
        <dbReference type="SAM" id="Phobius"/>
    </source>
</evidence>
<evidence type="ECO:0000313" key="3">
    <source>
        <dbReference type="Proteomes" id="UP000614601"/>
    </source>
</evidence>
<sequence length="649" mass="75839">MKSARKRRLRPKEIFGISVFFTFFYLFIWPVFRYKQNVELEYGQRLITFLNQTHYFTYDTSQTCRFPIIDPFDPSILSYVRHPTELKCAKVQPNFVTPKLNRLYLDYNLARQHGLRDLKYSLFRRQNGSDYGVTYDPFREFKDTISMNGANGCVLRGSYGENKAYVDIFPSVNPIFPKKPKNDGKYRPNVMIIGIDSVSRSNFIRNLPKTYEYLTEKISGFDFRGYAKIDDNTSPNMIALTIGRKVTVKSSELPLDPQKEFVDKWPFIWKNFSKNGYTTLLAEEQPGIWSYKAMGFKYHPTDVYFRPFAHILNDNPIYRSLSPYCYLNMPESEHVLRGIERFIESQTSQQLPYFLFSFLWKLSHDDINMIERLDTLLSSWLQRIHTRGLLRETFIVFMSDHGNRFDDIRSTLIGRYEERMPFLFIRPPESMLQKYPEVKQNLANNLWRFTNQYDVYETLADIVNNQINVKSRESFKNRGHSLFREIPLDRTCKDANIDEHFCVCQEEQPLDKTSSIAKKAADAVINEINKELELVKSLCVTVELENILDARLLKANEKVKNNNRWHFDQFIGDSNIKSVISFVRLTLKAKPNNALFEASVQVSQTATSESYAVTVDQISRINSYGLAAKCVSENVRKLEKICTCSESSI</sequence>
<dbReference type="FunFam" id="3.40.720.10:FF:000017">
    <property type="entry name" value="Predicted protein"/>
    <property type="match status" value="1"/>
</dbReference>
<comment type="caution">
    <text evidence="2">The sequence shown here is derived from an EMBL/GenBank/DDBJ whole genome shotgun (WGS) entry which is preliminary data.</text>
</comment>
<keyword evidence="1" id="KW-0472">Membrane</keyword>
<gene>
    <name evidence="2" type="ORF">BOKJ2_LOCUS7636</name>
</gene>
<dbReference type="Gene3D" id="3.40.720.10">
    <property type="entry name" value="Alkaline Phosphatase, subunit A"/>
    <property type="match status" value="1"/>
</dbReference>
<keyword evidence="1" id="KW-0812">Transmembrane</keyword>
<dbReference type="InterPro" id="IPR017850">
    <property type="entry name" value="Alkaline_phosphatase_core_sf"/>
</dbReference>
<dbReference type="InterPro" id="IPR004245">
    <property type="entry name" value="DUF229"/>
</dbReference>
<dbReference type="SUPFAM" id="SSF53649">
    <property type="entry name" value="Alkaline phosphatase-like"/>
    <property type="match status" value="1"/>
</dbReference>
<dbReference type="Proteomes" id="UP000783686">
    <property type="component" value="Unassembled WGS sequence"/>
</dbReference>
<protein>
    <recommendedName>
        <fullName evidence="4">Sulfatase domain-containing protein</fullName>
    </recommendedName>
</protein>